<feature type="domain" description="Acetyl-CoA hydrolase/transferase C-terminal" evidence="1">
    <location>
        <begin position="2"/>
        <end position="100"/>
    </location>
</feature>
<dbReference type="InterPro" id="IPR038460">
    <property type="entry name" value="AcetylCoA_hyd_C_sf"/>
</dbReference>
<evidence type="ECO:0000313" key="2">
    <source>
        <dbReference type="EMBL" id="KKK69802.1"/>
    </source>
</evidence>
<dbReference type="PANTHER" id="PTHR21432">
    <property type="entry name" value="ACETYL-COA HYDROLASE-RELATED"/>
    <property type="match status" value="1"/>
</dbReference>
<dbReference type="Gene3D" id="3.40.1080.20">
    <property type="entry name" value="Acetyl-CoA hydrolase/transferase C-terminal domain"/>
    <property type="match status" value="1"/>
</dbReference>
<comment type="caution">
    <text evidence="2">The sequence shown here is derived from an EMBL/GenBank/DDBJ whole genome shotgun (WGS) entry which is preliminary data.</text>
</comment>
<dbReference type="SUPFAM" id="SSF100950">
    <property type="entry name" value="NagB/RpiA/CoA transferase-like"/>
    <property type="match status" value="1"/>
</dbReference>
<reference evidence="2" key="1">
    <citation type="journal article" date="2015" name="Nature">
        <title>Complex archaea that bridge the gap between prokaryotes and eukaryotes.</title>
        <authorList>
            <person name="Spang A."/>
            <person name="Saw J.H."/>
            <person name="Jorgensen S.L."/>
            <person name="Zaremba-Niedzwiedzka K."/>
            <person name="Martijn J."/>
            <person name="Lind A.E."/>
            <person name="van Eijk R."/>
            <person name="Schleper C."/>
            <person name="Guy L."/>
            <person name="Ettema T.J."/>
        </authorList>
    </citation>
    <scope>NUCLEOTIDE SEQUENCE</scope>
</reference>
<dbReference type="EMBL" id="LAZR01058479">
    <property type="protein sequence ID" value="KKK69802.1"/>
    <property type="molecule type" value="Genomic_DNA"/>
</dbReference>
<proteinExistence type="predicted"/>
<dbReference type="InterPro" id="IPR037171">
    <property type="entry name" value="NagB/RpiA_transferase-like"/>
</dbReference>
<protein>
    <recommendedName>
        <fullName evidence="1">Acetyl-CoA hydrolase/transferase C-terminal domain-containing protein</fullName>
    </recommendedName>
</protein>
<name>A0A0F8XL21_9ZZZZ</name>
<organism evidence="2">
    <name type="scientific">marine sediment metagenome</name>
    <dbReference type="NCBI Taxonomy" id="412755"/>
    <lineage>
        <taxon>unclassified sequences</taxon>
        <taxon>metagenomes</taxon>
        <taxon>ecological metagenomes</taxon>
    </lineage>
</organism>
<feature type="non-terminal residue" evidence="2">
    <location>
        <position position="1"/>
    </location>
</feature>
<dbReference type="InterPro" id="IPR046433">
    <property type="entry name" value="ActCoA_hydro"/>
</dbReference>
<dbReference type="AlphaFoldDB" id="A0A0F8XL21"/>
<dbReference type="Pfam" id="PF13336">
    <property type="entry name" value="AcetylCoA_hyd_C"/>
    <property type="match status" value="1"/>
</dbReference>
<dbReference type="PANTHER" id="PTHR21432:SF20">
    <property type="entry name" value="ACETYL-COA HYDROLASE"/>
    <property type="match status" value="1"/>
</dbReference>
<dbReference type="GO" id="GO:0008775">
    <property type="term" value="F:acetate CoA-transferase activity"/>
    <property type="evidence" value="ECO:0007669"/>
    <property type="project" value="InterPro"/>
</dbReference>
<sequence length="105" mass="11622">PRVYSGSGGQTVFAIASSYAREGRCITVMPSTSTVKGEKRSRVVPMLEQGTAITVPRTFVNHVVTEYGIARLMGRNHRQRAQELIAVAHPDFRAELKRQAQRLLG</sequence>
<gene>
    <name evidence="2" type="ORF">LCGC14_2930410</name>
</gene>
<evidence type="ECO:0000259" key="1">
    <source>
        <dbReference type="Pfam" id="PF13336"/>
    </source>
</evidence>
<accession>A0A0F8XL21</accession>
<dbReference type="InterPro" id="IPR026888">
    <property type="entry name" value="AcetylCoA_hyd_C"/>
</dbReference>
<dbReference type="GO" id="GO:0006083">
    <property type="term" value="P:acetate metabolic process"/>
    <property type="evidence" value="ECO:0007669"/>
    <property type="project" value="InterPro"/>
</dbReference>